<protein>
    <recommendedName>
        <fullName evidence="1">FlgD/Vpr Ig-like domain-containing protein</fullName>
    </recommendedName>
</protein>
<feature type="domain" description="FlgD/Vpr Ig-like" evidence="1">
    <location>
        <begin position="119"/>
        <end position="175"/>
    </location>
</feature>
<reference evidence="2 3" key="1">
    <citation type="submission" date="2017-07" db="EMBL/GenBank/DDBJ databases">
        <title>Recovery of genomes from metagenomes via a dereplication, aggregation, and scoring strategy.</title>
        <authorList>
            <person name="Sieber C.M."/>
            <person name="Probst A.J."/>
            <person name="Sharrar A."/>
            <person name="Thomas B.C."/>
            <person name="Hess M."/>
            <person name="Tringe S.G."/>
            <person name="Banfield J.F."/>
        </authorList>
    </citation>
    <scope>NUCLEOTIDE SEQUENCE [LARGE SCALE GENOMIC DNA]</scope>
    <source>
        <strain evidence="2">JGI_Cruoil_03_51_56</strain>
    </source>
</reference>
<dbReference type="Proteomes" id="UP000215559">
    <property type="component" value="Unassembled WGS sequence"/>
</dbReference>
<evidence type="ECO:0000313" key="2">
    <source>
        <dbReference type="EMBL" id="OYD14279.1"/>
    </source>
</evidence>
<proteinExistence type="predicted"/>
<organism evidence="2 3">
    <name type="scientific">candidate division WOR-3 bacterium JGI_Cruoil_03_51_56</name>
    <dbReference type="NCBI Taxonomy" id="1973747"/>
    <lineage>
        <taxon>Bacteria</taxon>
        <taxon>Bacteria division WOR-3</taxon>
    </lineage>
</organism>
<sequence>MIALLLTLLFAQTPETQKPETTATTETGKEHGLGEEVITGQVKIKIDDAKLYFTPRLDPFSPVNDLLVPETYVFDQALYRSVDSITIPHHFIHSSFLRVPVDKDLIYGDIIVFLPSFENRVATWELVVSNSLGKTVRRIVRKGQPPAAITWDGRTDNGDVITTGEIYSFTFNAYDAQGNQTRTPIMPQRINGMVYHKDNEWTVSIAADQLFTPGTAQLLQDAGHRLDEAANIAKQKFKKEIVVYVYTEQERLSTERCNIIQKELKNRMVLPGEALKVAPRFIPGLQPKFSKVEIHIL</sequence>
<name>A0A235BQI4_UNCW3</name>
<dbReference type="InterPro" id="IPR025965">
    <property type="entry name" value="FlgD/Vpr_Ig-like"/>
</dbReference>
<dbReference type="AlphaFoldDB" id="A0A235BQI4"/>
<gene>
    <name evidence="2" type="ORF">CH330_09020</name>
</gene>
<evidence type="ECO:0000259" key="1">
    <source>
        <dbReference type="Pfam" id="PF13860"/>
    </source>
</evidence>
<evidence type="ECO:0000313" key="3">
    <source>
        <dbReference type="Proteomes" id="UP000215559"/>
    </source>
</evidence>
<dbReference type="Pfam" id="PF13860">
    <property type="entry name" value="FlgD_ig"/>
    <property type="match status" value="1"/>
</dbReference>
<accession>A0A235BQI4</accession>
<dbReference type="Gene3D" id="2.60.40.4070">
    <property type="match status" value="1"/>
</dbReference>
<dbReference type="EMBL" id="NOZP01000170">
    <property type="protein sequence ID" value="OYD14279.1"/>
    <property type="molecule type" value="Genomic_DNA"/>
</dbReference>
<comment type="caution">
    <text evidence="2">The sequence shown here is derived from an EMBL/GenBank/DDBJ whole genome shotgun (WGS) entry which is preliminary data.</text>
</comment>